<organism evidence="3 4">
    <name type="scientific">Flavobacterium restrictum</name>
    <dbReference type="NCBI Taxonomy" id="2594428"/>
    <lineage>
        <taxon>Bacteria</taxon>
        <taxon>Pseudomonadati</taxon>
        <taxon>Bacteroidota</taxon>
        <taxon>Flavobacteriia</taxon>
        <taxon>Flavobacteriales</taxon>
        <taxon>Flavobacteriaceae</taxon>
        <taxon>Flavobacterium</taxon>
    </lineage>
</organism>
<dbReference type="AlphaFoldDB" id="A0A553EDN9"/>
<dbReference type="InterPro" id="IPR003399">
    <property type="entry name" value="Mce/MlaD"/>
</dbReference>
<evidence type="ECO:0000256" key="1">
    <source>
        <dbReference type="SAM" id="Phobius"/>
    </source>
</evidence>
<name>A0A553EDN9_9FLAO</name>
<keyword evidence="4" id="KW-1185">Reference proteome</keyword>
<keyword evidence="1" id="KW-0472">Membrane</keyword>
<dbReference type="InterPro" id="IPR052336">
    <property type="entry name" value="MlaD_Phospholipid_Transporter"/>
</dbReference>
<protein>
    <submittedName>
        <fullName evidence="3">MCE family protein</fullName>
    </submittedName>
</protein>
<dbReference type="Pfam" id="PF02470">
    <property type="entry name" value="MlaD"/>
    <property type="match status" value="1"/>
</dbReference>
<keyword evidence="1" id="KW-0812">Transmembrane</keyword>
<dbReference type="PANTHER" id="PTHR33371">
    <property type="entry name" value="INTERMEMBRANE PHOSPHOLIPID TRANSPORT SYSTEM BINDING PROTEIN MLAD-RELATED"/>
    <property type="match status" value="1"/>
</dbReference>
<dbReference type="Proteomes" id="UP000316371">
    <property type="component" value="Unassembled WGS sequence"/>
</dbReference>
<feature type="transmembrane region" description="Helical" evidence="1">
    <location>
        <begin position="12"/>
        <end position="30"/>
    </location>
</feature>
<gene>
    <name evidence="3" type="ORF">FNW21_02090</name>
</gene>
<accession>A0A553EDN9</accession>
<feature type="domain" description="Mce/MlaD" evidence="2">
    <location>
        <begin position="41"/>
        <end position="117"/>
    </location>
</feature>
<sequence>MKKSSNYTWKLGMFVLLGITLFTVTIYFIGKSKNLFGSNFHLKSHFKNVSGLKVGNNVLFSGITVGTIKNIEFITDSVVVVDLIIKEEIQQFIKTDAIASIGSDGLMGDKVLTISPGTSSNEIVKDNATIGSTQAIELEDLMKGLKKSVDNAQIVTLQLSEFSTKINKGKGALNKVLTDEEFANGVQKMMTNLQLSSTEFLVFTKKMNDENGTLSKLMTNPDYANSIEKTLHNLEKSSNEFNAFTQKLNSDKGILSKLVTNERLATSLDSSLTNIEKGSKELLEIEEAAKHNFLLRGFFKKKKKAEEQKKLVSEK</sequence>
<comment type="caution">
    <text evidence="3">The sequence shown here is derived from an EMBL/GenBank/DDBJ whole genome shotgun (WGS) entry which is preliminary data.</text>
</comment>
<keyword evidence="1" id="KW-1133">Transmembrane helix</keyword>
<proteinExistence type="predicted"/>
<dbReference type="OrthoDB" id="9771725at2"/>
<evidence type="ECO:0000313" key="3">
    <source>
        <dbReference type="EMBL" id="TRX43150.1"/>
    </source>
</evidence>
<reference evidence="3 4" key="1">
    <citation type="submission" date="2019-07" db="EMBL/GenBank/DDBJ databases">
        <title>Novel species of Flavobacterium.</title>
        <authorList>
            <person name="Liu Q."/>
            <person name="Xin Y.-H."/>
        </authorList>
    </citation>
    <scope>NUCLEOTIDE SEQUENCE [LARGE SCALE GENOMIC DNA]</scope>
    <source>
        <strain evidence="3 4">LB1R34</strain>
    </source>
</reference>
<dbReference type="EMBL" id="VJZT01000001">
    <property type="protein sequence ID" value="TRX43150.1"/>
    <property type="molecule type" value="Genomic_DNA"/>
</dbReference>
<dbReference type="PANTHER" id="PTHR33371:SF4">
    <property type="entry name" value="INTERMEMBRANE PHOSPHOLIPID TRANSPORT SYSTEM BINDING PROTEIN MLAD"/>
    <property type="match status" value="1"/>
</dbReference>
<evidence type="ECO:0000313" key="4">
    <source>
        <dbReference type="Proteomes" id="UP000316371"/>
    </source>
</evidence>
<dbReference type="RefSeq" id="WP_144255071.1">
    <property type="nucleotide sequence ID" value="NZ_VJZT01000001.1"/>
</dbReference>
<evidence type="ECO:0000259" key="2">
    <source>
        <dbReference type="Pfam" id="PF02470"/>
    </source>
</evidence>